<dbReference type="InterPro" id="IPR018511">
    <property type="entry name" value="Hemolysin-typ_Ca-bd_CS"/>
</dbReference>
<dbReference type="InterPro" id="IPR050557">
    <property type="entry name" value="RTX_toxin/Mannuronan_C5-epim"/>
</dbReference>
<accession>A0AAJ6NTC1</accession>
<protein>
    <recommendedName>
        <fullName evidence="5">Calcium-binding protein</fullName>
    </recommendedName>
</protein>
<dbReference type="PROSITE" id="PS00330">
    <property type="entry name" value="HEMOLYSIN_CALCIUM"/>
    <property type="match status" value="2"/>
</dbReference>
<dbReference type="Pfam" id="PF00353">
    <property type="entry name" value="HemolysinCabind"/>
    <property type="match status" value="1"/>
</dbReference>
<evidence type="ECO:0000313" key="4">
    <source>
        <dbReference type="Proteomes" id="UP001223520"/>
    </source>
</evidence>
<dbReference type="InterPro" id="IPR011049">
    <property type="entry name" value="Serralysin-like_metalloprot_C"/>
</dbReference>
<evidence type="ECO:0000313" key="3">
    <source>
        <dbReference type="EMBL" id="WGV26242.1"/>
    </source>
</evidence>
<dbReference type="PANTHER" id="PTHR38340:SF1">
    <property type="entry name" value="S-LAYER PROTEIN"/>
    <property type="match status" value="1"/>
</dbReference>
<sequence length="179" mass="18612">MTVISSINWSLADNLENLNLIGNQDIYATGNSVANRLTGNSGNNTLRGLDGNDYLSGEAGNDLLIGGLGNDTLVGGSGVDMFDLTGVVAGGFDTILDFKVGEDMVLVSGAEFAFAPGTLDANRFVLGMSATNDSQRLIYNQAKGELFYDSDGIGSNAQVQIALFSNRVAVTAASFNVIA</sequence>
<dbReference type="GO" id="GO:0005576">
    <property type="term" value="C:extracellular region"/>
    <property type="evidence" value="ECO:0007669"/>
    <property type="project" value="UniProtKB-SubCell"/>
</dbReference>
<dbReference type="SUPFAM" id="SSF51120">
    <property type="entry name" value="beta-Roll"/>
    <property type="match status" value="1"/>
</dbReference>
<gene>
    <name evidence="3" type="ORF">QI031_01635</name>
</gene>
<dbReference type="Gene3D" id="2.150.10.10">
    <property type="entry name" value="Serralysin-like metalloprotease, C-terminal"/>
    <property type="match status" value="1"/>
</dbReference>
<dbReference type="KEGG" id="hbq:QI031_01635"/>
<evidence type="ECO:0000256" key="2">
    <source>
        <dbReference type="ARBA" id="ARBA00022525"/>
    </source>
</evidence>
<proteinExistence type="predicted"/>
<dbReference type="GO" id="GO:0005509">
    <property type="term" value="F:calcium ion binding"/>
    <property type="evidence" value="ECO:0007669"/>
    <property type="project" value="InterPro"/>
</dbReference>
<comment type="subcellular location">
    <subcellularLocation>
        <location evidence="1">Secreted</location>
    </subcellularLocation>
</comment>
<keyword evidence="2" id="KW-0964">Secreted</keyword>
<dbReference type="PRINTS" id="PR00313">
    <property type="entry name" value="CABNDNGRPT"/>
</dbReference>
<evidence type="ECO:0000256" key="1">
    <source>
        <dbReference type="ARBA" id="ARBA00004613"/>
    </source>
</evidence>
<keyword evidence="4" id="KW-1185">Reference proteome</keyword>
<dbReference type="EMBL" id="CP124543">
    <property type="protein sequence ID" value="WGV26242.1"/>
    <property type="molecule type" value="Genomic_DNA"/>
</dbReference>
<dbReference type="RefSeq" id="WP_281483497.1">
    <property type="nucleotide sequence ID" value="NZ_CP124543.1"/>
</dbReference>
<evidence type="ECO:0008006" key="5">
    <source>
        <dbReference type="Google" id="ProtNLM"/>
    </source>
</evidence>
<name>A0AAJ6NTC1_9CYAN</name>
<organism evidence="3 4">
    <name type="scientific">Halotia branconii CENA392</name>
    <dbReference type="NCBI Taxonomy" id="1539056"/>
    <lineage>
        <taxon>Bacteria</taxon>
        <taxon>Bacillati</taxon>
        <taxon>Cyanobacteriota</taxon>
        <taxon>Cyanophyceae</taxon>
        <taxon>Nostocales</taxon>
        <taxon>Nodulariaceae</taxon>
        <taxon>Halotia</taxon>
    </lineage>
</organism>
<dbReference type="AlphaFoldDB" id="A0AAJ6NTC1"/>
<dbReference type="PANTHER" id="PTHR38340">
    <property type="entry name" value="S-LAYER PROTEIN"/>
    <property type="match status" value="1"/>
</dbReference>
<dbReference type="InterPro" id="IPR001343">
    <property type="entry name" value="Hemolysn_Ca-bd"/>
</dbReference>
<reference evidence="3 4" key="1">
    <citation type="journal article" date="2023" name="Limnol Oceanogr Lett">
        <title>Environmental adaptations by the intertidal Antarctic cyanobacterium Halotia branconii CENA392 as revealed using long-read genome sequencing.</title>
        <authorList>
            <person name="Dextro R.B."/>
            <person name="Delbaje E."/>
            <person name="Freitas P.N.N."/>
            <person name="Geraldes V."/>
            <person name="Pinto E."/>
            <person name="Long P.F."/>
            <person name="Fiore M.F."/>
        </authorList>
    </citation>
    <scope>NUCLEOTIDE SEQUENCE [LARGE SCALE GENOMIC DNA]</scope>
    <source>
        <strain evidence="3 4">CENA392</strain>
    </source>
</reference>
<dbReference type="Proteomes" id="UP001223520">
    <property type="component" value="Chromosome"/>
</dbReference>